<comment type="caution">
    <text evidence="2">The sequence shown here is derived from an EMBL/GenBank/DDBJ whole genome shotgun (WGS) entry which is preliminary data.</text>
</comment>
<sequence length="135" mass="15201">MTSKGKMKVSKLIEQGKISAEDETKILEAMDEGHIDTEKCSLPCPKGEGEKAKNQGIRYLFRSHKVQFELTFRSSTFFKSFIPSVDRVKLENGGIDMESILADMNSGTVRKLVEVGDENDNDKHRSKKMRQSVSS</sequence>
<dbReference type="EMBL" id="BARW01021873">
    <property type="protein sequence ID" value="GAI92969.1"/>
    <property type="molecule type" value="Genomic_DNA"/>
</dbReference>
<protein>
    <submittedName>
        <fullName evidence="2">Uncharacterized protein</fullName>
    </submittedName>
</protein>
<gene>
    <name evidence="2" type="ORF">S12H4_36657</name>
</gene>
<dbReference type="AlphaFoldDB" id="X1UKX3"/>
<feature type="region of interest" description="Disordered" evidence="1">
    <location>
        <begin position="114"/>
        <end position="135"/>
    </location>
</feature>
<evidence type="ECO:0000313" key="2">
    <source>
        <dbReference type="EMBL" id="GAI92969.1"/>
    </source>
</evidence>
<reference evidence="2" key="1">
    <citation type="journal article" date="2014" name="Front. Microbiol.">
        <title>High frequency of phylogenetically diverse reductive dehalogenase-homologous genes in deep subseafloor sedimentary metagenomes.</title>
        <authorList>
            <person name="Kawai M."/>
            <person name="Futagami T."/>
            <person name="Toyoda A."/>
            <person name="Takaki Y."/>
            <person name="Nishi S."/>
            <person name="Hori S."/>
            <person name="Arai W."/>
            <person name="Tsubouchi T."/>
            <person name="Morono Y."/>
            <person name="Uchiyama I."/>
            <person name="Ito T."/>
            <person name="Fujiyama A."/>
            <person name="Inagaki F."/>
            <person name="Takami H."/>
        </authorList>
    </citation>
    <scope>NUCLEOTIDE SEQUENCE</scope>
    <source>
        <strain evidence="2">Expedition CK06-06</strain>
    </source>
</reference>
<evidence type="ECO:0000256" key="1">
    <source>
        <dbReference type="SAM" id="MobiDB-lite"/>
    </source>
</evidence>
<feature type="compositionally biased region" description="Basic residues" evidence="1">
    <location>
        <begin position="124"/>
        <end position="135"/>
    </location>
</feature>
<accession>X1UKX3</accession>
<name>X1UKX3_9ZZZZ</name>
<proteinExistence type="predicted"/>
<organism evidence="2">
    <name type="scientific">marine sediment metagenome</name>
    <dbReference type="NCBI Taxonomy" id="412755"/>
    <lineage>
        <taxon>unclassified sequences</taxon>
        <taxon>metagenomes</taxon>
        <taxon>ecological metagenomes</taxon>
    </lineage>
</organism>